<name>A0A3N1NNX2_9GAMM</name>
<evidence type="ECO:0000313" key="1">
    <source>
        <dbReference type="EMBL" id="ROQ17141.1"/>
    </source>
</evidence>
<dbReference type="RefSeq" id="WP_123639573.1">
    <property type="nucleotide sequence ID" value="NZ_JBHYFO010000043.1"/>
</dbReference>
<keyword evidence="2" id="KW-1185">Reference proteome</keyword>
<comment type="caution">
    <text evidence="1">The sequence shown here is derived from an EMBL/GenBank/DDBJ whole genome shotgun (WGS) entry which is preliminary data.</text>
</comment>
<evidence type="ECO:0000313" key="2">
    <source>
        <dbReference type="Proteomes" id="UP000273643"/>
    </source>
</evidence>
<evidence type="ECO:0008006" key="3">
    <source>
        <dbReference type="Google" id="ProtNLM"/>
    </source>
</evidence>
<dbReference type="SUPFAM" id="SSF110997">
    <property type="entry name" value="Sporulation related repeat"/>
    <property type="match status" value="1"/>
</dbReference>
<dbReference type="Proteomes" id="UP000273643">
    <property type="component" value="Unassembled WGS sequence"/>
</dbReference>
<protein>
    <recommendedName>
        <fullName evidence="3">Sporulation related protein</fullName>
    </recommendedName>
</protein>
<organism evidence="1 2">
    <name type="scientific">Marinimicrobium koreense</name>
    <dbReference type="NCBI Taxonomy" id="306545"/>
    <lineage>
        <taxon>Bacteria</taxon>
        <taxon>Pseudomonadati</taxon>
        <taxon>Pseudomonadota</taxon>
        <taxon>Gammaproteobacteria</taxon>
        <taxon>Cellvibrionales</taxon>
        <taxon>Cellvibrionaceae</taxon>
        <taxon>Marinimicrobium</taxon>
    </lineage>
</organism>
<dbReference type="OrthoDB" id="6193567at2"/>
<dbReference type="InterPro" id="IPR036680">
    <property type="entry name" value="SPOR-like_sf"/>
</dbReference>
<accession>A0A3N1NNX2</accession>
<sequence length="232" mass="25340">MRAILAVLVLVNVLLLALHQFGVIPTSGPSGSGEAPVVPPSAPSLQLLSEASGELPLAGHSQSDQDQGSVSDALPLCVLVGPFTEHGDADSIGQRLRALDVTAESQNIEVSDGRGYWVHLAPELSQREALRRLHELQAKQIDSYVIPRGELANGISFGMFSRRALAEARRDELQALGYDAKIREVERTHREIWLVMPALQARALSDRLWEELLAEYPTLERRQNLCPGVASE</sequence>
<proteinExistence type="predicted"/>
<gene>
    <name evidence="1" type="ORF">EDC38_3262</name>
</gene>
<reference evidence="1 2" key="1">
    <citation type="submission" date="2018-11" db="EMBL/GenBank/DDBJ databases">
        <title>Genomic Encyclopedia of Type Strains, Phase IV (KMG-IV): sequencing the most valuable type-strain genomes for metagenomic binning, comparative biology and taxonomic classification.</title>
        <authorList>
            <person name="Goeker M."/>
        </authorList>
    </citation>
    <scope>NUCLEOTIDE SEQUENCE [LARGE SCALE GENOMIC DNA]</scope>
    <source>
        <strain evidence="1 2">DSM 16974</strain>
    </source>
</reference>
<dbReference type="GO" id="GO:0042834">
    <property type="term" value="F:peptidoglycan binding"/>
    <property type="evidence" value="ECO:0007669"/>
    <property type="project" value="InterPro"/>
</dbReference>
<dbReference type="EMBL" id="RJUK01000004">
    <property type="protein sequence ID" value="ROQ17141.1"/>
    <property type="molecule type" value="Genomic_DNA"/>
</dbReference>
<dbReference type="AlphaFoldDB" id="A0A3N1NNX2"/>